<sequence>MSSVPAPYTLNAKTPTEFDRFAPVHYVKIDGDLASALALGTEDGYIHWRSSRYNGLSELWRMGCGTVIRAVGLDSELDGVSHRQWIFPT</sequence>
<name>A0A8H3DW44_9AGAM</name>
<dbReference type="Proteomes" id="UP000663827">
    <property type="component" value="Unassembled WGS sequence"/>
</dbReference>
<gene>
    <name evidence="1" type="ORF">RDB_LOCUS24386</name>
</gene>
<dbReference type="AlphaFoldDB" id="A0A8H3DW44"/>
<protein>
    <submittedName>
        <fullName evidence="1">Uncharacterized protein</fullName>
    </submittedName>
</protein>
<proteinExistence type="predicted"/>
<reference evidence="1" key="1">
    <citation type="submission" date="2021-01" db="EMBL/GenBank/DDBJ databases">
        <authorList>
            <person name="Kaushik A."/>
        </authorList>
    </citation>
    <scope>NUCLEOTIDE SEQUENCE</scope>
    <source>
        <strain evidence="1">AG5</strain>
    </source>
</reference>
<evidence type="ECO:0000313" key="1">
    <source>
        <dbReference type="EMBL" id="CAE7081977.1"/>
    </source>
</evidence>
<accession>A0A8H3DW44</accession>
<comment type="caution">
    <text evidence="1">The sequence shown here is derived from an EMBL/GenBank/DDBJ whole genome shotgun (WGS) entry which is preliminary data.</text>
</comment>
<evidence type="ECO:0000313" key="2">
    <source>
        <dbReference type="Proteomes" id="UP000663827"/>
    </source>
</evidence>
<organism evidence="1 2">
    <name type="scientific">Rhizoctonia solani</name>
    <dbReference type="NCBI Taxonomy" id="456999"/>
    <lineage>
        <taxon>Eukaryota</taxon>
        <taxon>Fungi</taxon>
        <taxon>Dikarya</taxon>
        <taxon>Basidiomycota</taxon>
        <taxon>Agaricomycotina</taxon>
        <taxon>Agaricomycetes</taxon>
        <taxon>Cantharellales</taxon>
        <taxon>Ceratobasidiaceae</taxon>
        <taxon>Rhizoctonia</taxon>
    </lineage>
</organism>
<dbReference type="EMBL" id="CAJNJQ010000493">
    <property type="protein sequence ID" value="CAE7081977.1"/>
    <property type="molecule type" value="Genomic_DNA"/>
</dbReference>